<dbReference type="GO" id="GO:0016020">
    <property type="term" value="C:membrane"/>
    <property type="evidence" value="ECO:0000318"/>
    <property type="project" value="GO_Central"/>
</dbReference>
<reference evidence="14" key="3">
    <citation type="submission" date="2015-04" db="UniProtKB">
        <authorList>
            <consortium name="EnsemblPlants"/>
        </authorList>
    </citation>
    <scope>IDENTIFICATION</scope>
    <source>
        <strain evidence="14">cv. Jemalong A17</strain>
    </source>
</reference>
<keyword evidence="7 10" id="KW-1133">Transmembrane helix</keyword>
<keyword evidence="9 10" id="KW-0472">Membrane</keyword>
<dbReference type="KEGG" id="mtr:11428628"/>
<feature type="transmembrane region" description="Helical" evidence="10">
    <location>
        <begin position="451"/>
        <end position="472"/>
    </location>
</feature>
<dbReference type="InterPro" id="IPR053951">
    <property type="entry name" value="K_trans_N"/>
</dbReference>
<dbReference type="Pfam" id="PF22776">
    <property type="entry name" value="K_trans_C"/>
    <property type="match status" value="1"/>
</dbReference>
<evidence type="ECO:0000256" key="6">
    <source>
        <dbReference type="ARBA" id="ARBA00022958"/>
    </source>
</evidence>
<comment type="similarity">
    <text evidence="2 10">Belongs to the HAK/KUP transporter (TC 2.A.72.3) family.</text>
</comment>
<dbReference type="GO" id="GO:0005886">
    <property type="term" value="C:plasma membrane"/>
    <property type="evidence" value="ECO:0007669"/>
    <property type="project" value="UniProtKB-SubCell"/>
</dbReference>
<feature type="transmembrane region" description="Helical" evidence="10">
    <location>
        <begin position="296"/>
        <end position="315"/>
    </location>
</feature>
<organism evidence="13 15">
    <name type="scientific">Medicago truncatula</name>
    <name type="common">Barrel medic</name>
    <name type="synonym">Medicago tribuloides</name>
    <dbReference type="NCBI Taxonomy" id="3880"/>
    <lineage>
        <taxon>Eukaryota</taxon>
        <taxon>Viridiplantae</taxon>
        <taxon>Streptophyta</taxon>
        <taxon>Embryophyta</taxon>
        <taxon>Tracheophyta</taxon>
        <taxon>Spermatophyta</taxon>
        <taxon>Magnoliopsida</taxon>
        <taxon>eudicotyledons</taxon>
        <taxon>Gunneridae</taxon>
        <taxon>Pentapetalae</taxon>
        <taxon>rosids</taxon>
        <taxon>fabids</taxon>
        <taxon>Fabales</taxon>
        <taxon>Fabaceae</taxon>
        <taxon>Papilionoideae</taxon>
        <taxon>50 kb inversion clade</taxon>
        <taxon>NPAAA clade</taxon>
        <taxon>Hologalegina</taxon>
        <taxon>IRL clade</taxon>
        <taxon>Trifolieae</taxon>
        <taxon>Medicago</taxon>
    </lineage>
</organism>
<feature type="transmembrane region" description="Helical" evidence="10">
    <location>
        <begin position="327"/>
        <end position="347"/>
    </location>
</feature>
<dbReference type="InterPro" id="IPR003855">
    <property type="entry name" value="K+_transporter"/>
</dbReference>
<feature type="transmembrane region" description="Helical" evidence="10">
    <location>
        <begin position="419"/>
        <end position="439"/>
    </location>
</feature>
<keyword evidence="5 10" id="KW-0812">Transmembrane</keyword>
<dbReference type="eggNOG" id="ENOG502QPSA">
    <property type="taxonomic scope" value="Eukaryota"/>
</dbReference>
<feature type="domain" description="K+ potassium transporter integral membrane" evidence="11">
    <location>
        <begin position="63"/>
        <end position="544"/>
    </location>
</feature>
<evidence type="ECO:0000256" key="2">
    <source>
        <dbReference type="ARBA" id="ARBA00008440"/>
    </source>
</evidence>
<evidence type="ECO:0000256" key="7">
    <source>
        <dbReference type="ARBA" id="ARBA00022989"/>
    </source>
</evidence>
<dbReference type="Pfam" id="PF02705">
    <property type="entry name" value="K_trans"/>
    <property type="match status" value="1"/>
</dbReference>
<evidence type="ECO:0000313" key="13">
    <source>
        <dbReference type="EMBL" id="AET01835.1"/>
    </source>
</evidence>
<evidence type="ECO:0000313" key="15">
    <source>
        <dbReference type="Proteomes" id="UP000002051"/>
    </source>
</evidence>
<dbReference type="GO" id="GO:0015079">
    <property type="term" value="F:potassium ion transmembrane transporter activity"/>
    <property type="evidence" value="ECO:0000318"/>
    <property type="project" value="GO_Central"/>
</dbReference>
<keyword evidence="4 10" id="KW-0633">Potassium transport</keyword>
<feature type="transmembrane region" description="Helical" evidence="10">
    <location>
        <begin position="367"/>
        <end position="398"/>
    </location>
</feature>
<accession>G7L8B4</accession>
<dbReference type="AlphaFoldDB" id="G7L8B4"/>
<proteinExistence type="inferred from homology"/>
<dbReference type="OMA" id="WLIIPFC"/>
<feature type="transmembrane region" description="Helical" evidence="10">
    <location>
        <begin position="180"/>
        <end position="203"/>
    </location>
</feature>
<dbReference type="NCBIfam" id="TIGR00794">
    <property type="entry name" value="kup"/>
    <property type="match status" value="1"/>
</dbReference>
<feature type="transmembrane region" description="Helical" evidence="10">
    <location>
        <begin position="248"/>
        <end position="270"/>
    </location>
</feature>
<dbReference type="OrthoDB" id="504708at2759"/>
<evidence type="ECO:0000256" key="8">
    <source>
        <dbReference type="ARBA" id="ARBA00023065"/>
    </source>
</evidence>
<evidence type="ECO:0000256" key="5">
    <source>
        <dbReference type="ARBA" id="ARBA00022692"/>
    </source>
</evidence>
<evidence type="ECO:0000256" key="9">
    <source>
        <dbReference type="ARBA" id="ARBA00023136"/>
    </source>
</evidence>
<comment type="subcellular location">
    <subcellularLocation>
        <location evidence="1">Cell membrane</location>
        <topology evidence="1">Multi-pass membrane protein</topology>
    </subcellularLocation>
    <subcellularLocation>
        <location evidence="10">Membrane</location>
        <topology evidence="10">Multi-pass membrane protein</topology>
    </subcellularLocation>
</comment>
<evidence type="ECO:0000259" key="11">
    <source>
        <dbReference type="Pfam" id="PF02705"/>
    </source>
</evidence>
<dbReference type="GO" id="GO:0006813">
    <property type="term" value="P:potassium ion transport"/>
    <property type="evidence" value="ECO:0000318"/>
    <property type="project" value="GO_Central"/>
</dbReference>
<keyword evidence="6 10" id="KW-0630">Potassium</keyword>
<feature type="domain" description="K+ potassium transporter C-terminal" evidence="12">
    <location>
        <begin position="556"/>
        <end position="766"/>
    </location>
</feature>
<dbReference type="EMBL" id="CM001224">
    <property type="protein sequence ID" value="AET01835.1"/>
    <property type="molecule type" value="Genomic_DNA"/>
</dbReference>
<keyword evidence="8 10" id="KW-0406">Ion transport</keyword>
<evidence type="ECO:0000256" key="4">
    <source>
        <dbReference type="ARBA" id="ARBA00022538"/>
    </source>
</evidence>
<dbReference type="PANTHER" id="PTHR30540:SF94">
    <property type="entry name" value="POTASSIUM TRANSPORTER 5"/>
    <property type="match status" value="1"/>
</dbReference>
<evidence type="ECO:0000259" key="12">
    <source>
        <dbReference type="Pfam" id="PF22776"/>
    </source>
</evidence>
<feature type="transmembrane region" description="Helical" evidence="10">
    <location>
        <begin position="97"/>
        <end position="118"/>
    </location>
</feature>
<evidence type="ECO:0000313" key="14">
    <source>
        <dbReference type="EnsemblPlants" id="AET01835"/>
    </source>
</evidence>
<reference evidence="13 15" key="1">
    <citation type="journal article" date="2011" name="Nature">
        <title>The Medicago genome provides insight into the evolution of rhizobial symbioses.</title>
        <authorList>
            <person name="Young N.D."/>
            <person name="Debelle F."/>
            <person name="Oldroyd G.E."/>
            <person name="Geurts R."/>
            <person name="Cannon S.B."/>
            <person name="Udvardi M.K."/>
            <person name="Benedito V.A."/>
            <person name="Mayer K.F."/>
            <person name="Gouzy J."/>
            <person name="Schoof H."/>
            <person name="Van de Peer Y."/>
            <person name="Proost S."/>
            <person name="Cook D.R."/>
            <person name="Meyers B.C."/>
            <person name="Spannagl M."/>
            <person name="Cheung F."/>
            <person name="De Mita S."/>
            <person name="Krishnakumar V."/>
            <person name="Gundlach H."/>
            <person name="Zhou S."/>
            <person name="Mudge J."/>
            <person name="Bharti A.K."/>
            <person name="Murray J.D."/>
            <person name="Naoumkina M.A."/>
            <person name="Rosen B."/>
            <person name="Silverstein K.A."/>
            <person name="Tang H."/>
            <person name="Rombauts S."/>
            <person name="Zhao P.X."/>
            <person name="Zhou P."/>
            <person name="Barbe V."/>
            <person name="Bardou P."/>
            <person name="Bechner M."/>
            <person name="Bellec A."/>
            <person name="Berger A."/>
            <person name="Berges H."/>
            <person name="Bidwell S."/>
            <person name="Bisseling T."/>
            <person name="Choisne N."/>
            <person name="Couloux A."/>
            <person name="Denny R."/>
            <person name="Deshpande S."/>
            <person name="Dai X."/>
            <person name="Doyle J.J."/>
            <person name="Dudez A.M."/>
            <person name="Farmer A.D."/>
            <person name="Fouteau S."/>
            <person name="Franken C."/>
            <person name="Gibelin C."/>
            <person name="Gish J."/>
            <person name="Goldstein S."/>
            <person name="Gonzalez A.J."/>
            <person name="Green P.J."/>
            <person name="Hallab A."/>
            <person name="Hartog M."/>
            <person name="Hua A."/>
            <person name="Humphray S.J."/>
            <person name="Jeong D.H."/>
            <person name="Jing Y."/>
            <person name="Jocker A."/>
            <person name="Kenton S.M."/>
            <person name="Kim D.J."/>
            <person name="Klee K."/>
            <person name="Lai H."/>
            <person name="Lang C."/>
            <person name="Lin S."/>
            <person name="Macmil S.L."/>
            <person name="Magdelenat G."/>
            <person name="Matthews L."/>
            <person name="McCorrison J."/>
            <person name="Monaghan E.L."/>
            <person name="Mun J.H."/>
            <person name="Najar F.Z."/>
            <person name="Nicholson C."/>
            <person name="Noirot C."/>
            <person name="O'Bleness M."/>
            <person name="Paule C.R."/>
            <person name="Poulain J."/>
            <person name="Prion F."/>
            <person name="Qin B."/>
            <person name="Qu C."/>
            <person name="Retzel E.F."/>
            <person name="Riddle C."/>
            <person name="Sallet E."/>
            <person name="Samain S."/>
            <person name="Samson N."/>
            <person name="Sanders I."/>
            <person name="Saurat O."/>
            <person name="Scarpelli C."/>
            <person name="Schiex T."/>
            <person name="Segurens B."/>
            <person name="Severin A.J."/>
            <person name="Sherrier D.J."/>
            <person name="Shi R."/>
            <person name="Sims S."/>
            <person name="Singer S.R."/>
            <person name="Sinharoy S."/>
            <person name="Sterck L."/>
            <person name="Viollet A."/>
            <person name="Wang B.B."/>
            <person name="Wang K."/>
            <person name="Wang M."/>
            <person name="Wang X."/>
            <person name="Warfsmann J."/>
            <person name="Weissenbach J."/>
            <person name="White D.D."/>
            <person name="White J.D."/>
            <person name="Wiley G.B."/>
            <person name="Wincker P."/>
            <person name="Xing Y."/>
            <person name="Yang L."/>
            <person name="Yao Z."/>
            <person name="Ying F."/>
            <person name="Zhai J."/>
            <person name="Zhou L."/>
            <person name="Zuber A."/>
            <person name="Denarie J."/>
            <person name="Dixon R.A."/>
            <person name="May G.D."/>
            <person name="Schwartz D.C."/>
            <person name="Rogers J."/>
            <person name="Quetier F."/>
            <person name="Town C.D."/>
            <person name="Roe B.A."/>
        </authorList>
    </citation>
    <scope>NUCLEOTIDE SEQUENCE [LARGE SCALE GENOMIC DNA]</scope>
    <source>
        <strain evidence="13">A17</strain>
        <strain evidence="14 15">cv. Jemalong A17</strain>
    </source>
</reference>
<evidence type="ECO:0000256" key="3">
    <source>
        <dbReference type="ARBA" id="ARBA00022448"/>
    </source>
</evidence>
<feature type="transmembrane region" description="Helical" evidence="10">
    <location>
        <begin position="479"/>
        <end position="499"/>
    </location>
</feature>
<protein>
    <recommendedName>
        <fullName evidence="10">Potassium transporter</fullName>
    </recommendedName>
</protein>
<dbReference type="InterPro" id="IPR053952">
    <property type="entry name" value="K_trans_C"/>
</dbReference>
<evidence type="ECO:0000256" key="1">
    <source>
        <dbReference type="ARBA" id="ARBA00004651"/>
    </source>
</evidence>
<keyword evidence="15" id="KW-1185">Reference proteome</keyword>
<evidence type="ECO:0000256" key="10">
    <source>
        <dbReference type="RuleBase" id="RU321113"/>
    </source>
</evidence>
<dbReference type="EnsemblPlants" id="AET01835">
    <property type="protein sequence ID" value="AET01835"/>
    <property type="gene ID" value="MTR_8g022130"/>
</dbReference>
<keyword evidence="3" id="KW-0813">Transport</keyword>
<feature type="transmembrane region" description="Helical" evidence="10">
    <location>
        <begin position="223"/>
        <end position="241"/>
    </location>
</feature>
<dbReference type="PaxDb" id="3880-AET01835"/>
<comment type="function">
    <text evidence="10">Potassium transporter.</text>
</comment>
<feature type="transmembrane region" description="Helical" evidence="10">
    <location>
        <begin position="55"/>
        <end position="77"/>
    </location>
</feature>
<sequence length="766" mass="85437">MSTEGDCANMEEVEIKKWKETMNKKSLKERTTSMANSLTIKAGIVSNITNHSSKLGWMATLALAFQSLGVVYGDIGTSPLYVLASTFPKGIDHTDDILGVLSVIYYTILALPLLKYVFIVLKANDNGNGGAFALYSLLCRHANVSLIPNQQPEDMELSNYKLETPSSNQQLKKKLENSHFARVLLLFMTILGTTMVIGDGVFTPPMSVISAVNGISSKLGQDYVVSITIAILVILFCAQRFGTSKVGFSFAPILTIWFILIGATGIYNVFKYDVRVLLAINPKYIVDYFQRNGKNAWMSLGGVFLCISGCEAMFADLGHFNVRAIQMSFSFITLPAILAAYSGQAAYLRKFPHTVSNIFYECIPGPLYWPTFVVAVVASIIASQAIVSAAFSIISQALSMGCFPRVKVVHTSTKHQGQVYIPEINYMLMVACIVVTALFRSSEKLSNAYGVAIVCDMVITTFLVSVVMLIVWKKSIWKVSLFCIPFGCIELVYLSAQMVKFKEGGFLPLVSAVIFTVVMAIWFYAQKERYMFELKNKVSSEYLLKLVNDLNTNRMPGIGVLYCELVQGIPPIFLHFIANIPTIHSVVVFVSIKAIPITSVALEEKFLFQHVEPREWKIFRCIVRHGYNDVIGDSMEFESQLVQHLKEFITQESKYMFDLEKTTKCEEDGDDEEKSISLSCASLNSIQSLDMVEGIENEIKVIDKALEKGVVYMLGETEVVADPKSSFLNKIVVSAYNFLGRNFQQRDELMAIPRKKLIKVGMTYEI</sequence>
<feature type="transmembrane region" description="Helical" evidence="10">
    <location>
        <begin position="505"/>
        <end position="525"/>
    </location>
</feature>
<dbReference type="HOGENOM" id="CLU_008142_2_0_1"/>
<reference evidence="13 15" key="2">
    <citation type="journal article" date="2014" name="BMC Genomics">
        <title>An improved genome release (version Mt4.0) for the model legume Medicago truncatula.</title>
        <authorList>
            <person name="Tang H."/>
            <person name="Krishnakumar V."/>
            <person name="Bidwell S."/>
            <person name="Rosen B."/>
            <person name="Chan A."/>
            <person name="Zhou S."/>
            <person name="Gentzbittel L."/>
            <person name="Childs K.L."/>
            <person name="Yandell M."/>
            <person name="Gundlach H."/>
            <person name="Mayer K.F."/>
            <person name="Schwartz D.C."/>
            <person name="Town C.D."/>
        </authorList>
    </citation>
    <scope>GENOME REANNOTATION</scope>
    <source>
        <strain evidence="14 15">cv. Jemalong A17</strain>
    </source>
</reference>
<dbReference type="Proteomes" id="UP000002051">
    <property type="component" value="Chromosome 8"/>
</dbReference>
<name>G7L8B4_MEDTR</name>
<dbReference type="PANTHER" id="PTHR30540">
    <property type="entry name" value="OSMOTIC STRESS POTASSIUM TRANSPORTER"/>
    <property type="match status" value="1"/>
</dbReference>
<gene>
    <name evidence="14" type="primary">11428628</name>
    <name evidence="13" type="ordered locus">MTR_8g022130</name>
</gene>